<gene>
    <name evidence="1" type="ORF">BU25DRAFT_239781</name>
</gene>
<accession>A0ACB6RHW7</accession>
<proteinExistence type="predicted"/>
<organism evidence="1 2">
    <name type="scientific">Macroventuria anomochaeta</name>
    <dbReference type="NCBI Taxonomy" id="301207"/>
    <lineage>
        <taxon>Eukaryota</taxon>
        <taxon>Fungi</taxon>
        <taxon>Dikarya</taxon>
        <taxon>Ascomycota</taxon>
        <taxon>Pezizomycotina</taxon>
        <taxon>Dothideomycetes</taxon>
        <taxon>Pleosporomycetidae</taxon>
        <taxon>Pleosporales</taxon>
        <taxon>Pleosporineae</taxon>
        <taxon>Didymellaceae</taxon>
        <taxon>Macroventuria</taxon>
    </lineage>
</organism>
<comment type="caution">
    <text evidence="1">The sequence shown here is derived from an EMBL/GenBank/DDBJ whole genome shotgun (WGS) entry which is preliminary data.</text>
</comment>
<protein>
    <submittedName>
        <fullName evidence="1">Uncharacterized protein</fullName>
    </submittedName>
</protein>
<sequence length="267" mass="30618">MMDKERSFATAQIRDLVVSKMRAGTKAEDLASKFGLSCCHVRDLCNESSRPTGDMPKRRMLTDEERDCTISELQAGARKVDVAYELGPLDSTIRDLFWKFRAERSTASRPISSYTSECVHLEDLGFEIEDLFLLQWLKPVEVWIEEIQDQITALERRYPEGFAWQYLQEMVKTFSNSVQMMGLNEIQRARRMHEELDNLTEHMNKIDALLRQFGKEAEVSAGCVKLSLKRPTSDEDEDIPSFKRHRINLSAPEDVTSSSDSTPVDSP</sequence>
<keyword evidence="2" id="KW-1185">Reference proteome</keyword>
<evidence type="ECO:0000313" key="2">
    <source>
        <dbReference type="Proteomes" id="UP000799754"/>
    </source>
</evidence>
<dbReference type="Proteomes" id="UP000799754">
    <property type="component" value="Unassembled WGS sequence"/>
</dbReference>
<name>A0ACB6RHW7_9PLEO</name>
<reference evidence="1" key="1">
    <citation type="journal article" date="2020" name="Stud. Mycol.">
        <title>101 Dothideomycetes genomes: a test case for predicting lifestyles and emergence of pathogens.</title>
        <authorList>
            <person name="Haridas S."/>
            <person name="Albert R."/>
            <person name="Binder M."/>
            <person name="Bloem J."/>
            <person name="Labutti K."/>
            <person name="Salamov A."/>
            <person name="Andreopoulos B."/>
            <person name="Baker S."/>
            <person name="Barry K."/>
            <person name="Bills G."/>
            <person name="Bluhm B."/>
            <person name="Cannon C."/>
            <person name="Castanera R."/>
            <person name="Culley D."/>
            <person name="Daum C."/>
            <person name="Ezra D."/>
            <person name="Gonzalez J."/>
            <person name="Henrissat B."/>
            <person name="Kuo A."/>
            <person name="Liang C."/>
            <person name="Lipzen A."/>
            <person name="Lutzoni F."/>
            <person name="Magnuson J."/>
            <person name="Mondo S."/>
            <person name="Nolan M."/>
            <person name="Ohm R."/>
            <person name="Pangilinan J."/>
            <person name="Park H.-J."/>
            <person name="Ramirez L."/>
            <person name="Alfaro M."/>
            <person name="Sun H."/>
            <person name="Tritt A."/>
            <person name="Yoshinaga Y."/>
            <person name="Zwiers L.-H."/>
            <person name="Turgeon B."/>
            <person name="Goodwin S."/>
            <person name="Spatafora J."/>
            <person name="Crous P."/>
            <person name="Grigoriev I."/>
        </authorList>
    </citation>
    <scope>NUCLEOTIDE SEQUENCE</scope>
    <source>
        <strain evidence="1">CBS 525.71</strain>
    </source>
</reference>
<evidence type="ECO:0000313" key="1">
    <source>
        <dbReference type="EMBL" id="KAF2621287.1"/>
    </source>
</evidence>
<dbReference type="EMBL" id="MU006757">
    <property type="protein sequence ID" value="KAF2621287.1"/>
    <property type="molecule type" value="Genomic_DNA"/>
</dbReference>